<keyword evidence="3" id="KW-0808">Transferase</keyword>
<dbReference type="Pfam" id="PF13439">
    <property type="entry name" value="Glyco_transf_4"/>
    <property type="match status" value="1"/>
</dbReference>
<comment type="caution">
    <text evidence="3">The sequence shown here is derived from an EMBL/GenBank/DDBJ whole genome shotgun (WGS) entry which is preliminary data.</text>
</comment>
<gene>
    <name evidence="3" type="ORF">ABQJ54_05350</name>
</gene>
<dbReference type="Gene3D" id="3.40.50.2000">
    <property type="entry name" value="Glycogen Phosphorylase B"/>
    <property type="match status" value="2"/>
</dbReference>
<dbReference type="CDD" id="cd03801">
    <property type="entry name" value="GT4_PimA-like"/>
    <property type="match status" value="1"/>
</dbReference>
<reference evidence="3 4" key="1">
    <citation type="submission" date="2024-06" db="EMBL/GenBank/DDBJ databases">
        <authorList>
            <person name="Woo H."/>
        </authorList>
    </citation>
    <scope>NUCLEOTIDE SEQUENCE [LARGE SCALE GENOMIC DNA]</scope>
    <source>
        <strain evidence="3 4">Si-c</strain>
    </source>
</reference>
<name>A0ABV3QBG9_9GAMM</name>
<dbReference type="SUPFAM" id="SSF53756">
    <property type="entry name" value="UDP-Glycosyltransferase/glycogen phosphorylase"/>
    <property type="match status" value="1"/>
</dbReference>
<organism evidence="3 4">
    <name type="scientific">Rhodanobacter lycopersici</name>
    <dbReference type="NCBI Taxonomy" id="3162487"/>
    <lineage>
        <taxon>Bacteria</taxon>
        <taxon>Pseudomonadati</taxon>
        <taxon>Pseudomonadota</taxon>
        <taxon>Gammaproteobacteria</taxon>
        <taxon>Lysobacterales</taxon>
        <taxon>Rhodanobacteraceae</taxon>
        <taxon>Rhodanobacter</taxon>
    </lineage>
</organism>
<dbReference type="PANTHER" id="PTHR45947:SF3">
    <property type="entry name" value="SULFOQUINOVOSYL TRANSFERASE SQD2"/>
    <property type="match status" value="1"/>
</dbReference>
<dbReference type="EC" id="2.4.-.-" evidence="3"/>
<feature type="domain" description="Glycosyl transferase family 1" evidence="1">
    <location>
        <begin position="203"/>
        <end position="376"/>
    </location>
</feature>
<dbReference type="InterPro" id="IPR028098">
    <property type="entry name" value="Glyco_trans_4-like_N"/>
</dbReference>
<accession>A0ABV3QBG9</accession>
<keyword evidence="3" id="KW-0328">Glycosyltransferase</keyword>
<dbReference type="InterPro" id="IPR001296">
    <property type="entry name" value="Glyco_trans_1"/>
</dbReference>
<dbReference type="Proteomes" id="UP001556220">
    <property type="component" value="Unassembled WGS sequence"/>
</dbReference>
<protein>
    <submittedName>
        <fullName evidence="3">Glycosyltransferase family 4 protein</fullName>
        <ecNumber evidence="3">2.4.-.-</ecNumber>
    </submittedName>
</protein>
<evidence type="ECO:0000259" key="1">
    <source>
        <dbReference type="Pfam" id="PF00534"/>
    </source>
</evidence>
<feature type="domain" description="Glycosyltransferase subfamily 4-like N-terminal" evidence="2">
    <location>
        <begin position="20"/>
        <end position="171"/>
    </location>
</feature>
<dbReference type="GO" id="GO:0016757">
    <property type="term" value="F:glycosyltransferase activity"/>
    <property type="evidence" value="ECO:0007669"/>
    <property type="project" value="UniProtKB-KW"/>
</dbReference>
<dbReference type="InterPro" id="IPR050194">
    <property type="entry name" value="Glycosyltransferase_grp1"/>
</dbReference>
<evidence type="ECO:0000313" key="4">
    <source>
        <dbReference type="Proteomes" id="UP001556220"/>
    </source>
</evidence>
<sequence length="411" mass="43807">MSDLPRLRILLVTRNLPPLVGGMERLNWHMADELSRHAEVRIVGPAGSAATTPAAVAVDEVPLRPLWKFLIHAQGRAWRTARAWKPDVVLAGSGLTAPAAWLAARASGARAAVYVHGLDLVVRHPVYRCLWRPALRHMDRVIANSRPTAALAQGIGVKPGRIGIVCPGVDLPADATTRARDATKTEEPFSTQAIDRKISVADFRQHHGLGNRPLLLSVGRLSTRKGLREFVVEALPRIVAVYPDVLLLVVGDAPRDALHAQAQTPQSIQAAAEQMGVAKNLRFLGAVTDSQLDSAYRAADVHVFPVRDIPGDPEGFGMVAVEAAAHGLPTVAFASGGVVDAVAEGESGYLIVGGDYAGFAHAVLRMLAETTLLRKSSEAFARRFAWSEFGQKVAALLTLDGSTTAATGCSM</sequence>
<dbReference type="PANTHER" id="PTHR45947">
    <property type="entry name" value="SULFOQUINOVOSYL TRANSFERASE SQD2"/>
    <property type="match status" value="1"/>
</dbReference>
<evidence type="ECO:0000313" key="3">
    <source>
        <dbReference type="EMBL" id="MEW9571169.1"/>
    </source>
</evidence>
<evidence type="ECO:0000259" key="2">
    <source>
        <dbReference type="Pfam" id="PF13439"/>
    </source>
</evidence>
<dbReference type="EMBL" id="JBFOHK010000001">
    <property type="protein sequence ID" value="MEW9571169.1"/>
    <property type="molecule type" value="Genomic_DNA"/>
</dbReference>
<keyword evidence="4" id="KW-1185">Reference proteome</keyword>
<proteinExistence type="predicted"/>
<dbReference type="RefSeq" id="WP_367853230.1">
    <property type="nucleotide sequence ID" value="NZ_JBFOHK010000001.1"/>
</dbReference>
<dbReference type="Pfam" id="PF00534">
    <property type="entry name" value="Glycos_transf_1"/>
    <property type="match status" value="1"/>
</dbReference>